<dbReference type="EMBL" id="BSDE01000005">
    <property type="protein sequence ID" value="GLH73984.1"/>
    <property type="molecule type" value="Genomic_DNA"/>
</dbReference>
<keyword evidence="3" id="KW-1185">Reference proteome</keyword>
<evidence type="ECO:0000259" key="1">
    <source>
        <dbReference type="Pfam" id="PF10135"/>
    </source>
</evidence>
<evidence type="ECO:0000313" key="3">
    <source>
        <dbReference type="Proteomes" id="UP001165069"/>
    </source>
</evidence>
<dbReference type="Proteomes" id="UP001165069">
    <property type="component" value="Unassembled WGS sequence"/>
</dbReference>
<accession>A0ABQ5QHC1</accession>
<organism evidence="2 3">
    <name type="scientific">Geothrix limicola</name>
    <dbReference type="NCBI Taxonomy" id="2927978"/>
    <lineage>
        <taxon>Bacteria</taxon>
        <taxon>Pseudomonadati</taxon>
        <taxon>Acidobacteriota</taxon>
        <taxon>Holophagae</taxon>
        <taxon>Holophagales</taxon>
        <taxon>Holophagaceae</taxon>
        <taxon>Geothrix</taxon>
    </lineage>
</organism>
<dbReference type="Pfam" id="PF10135">
    <property type="entry name" value="Rod-binding"/>
    <property type="match status" value="1"/>
</dbReference>
<feature type="domain" description="Flagellar protein FlgJ N-terminal" evidence="1">
    <location>
        <begin position="45"/>
        <end position="92"/>
    </location>
</feature>
<reference evidence="2 3" key="1">
    <citation type="journal article" date="2023" name="Antonie Van Leeuwenhoek">
        <title>Mesoterricola silvestris gen. nov., sp. nov., Mesoterricola sediminis sp. nov., Geothrix oryzae sp. nov., Geothrix edaphica sp. nov., Geothrix rubra sp. nov., and Geothrix limicola sp. nov., six novel members of Acidobacteriota isolated from soils.</title>
        <authorList>
            <person name="Itoh H."/>
            <person name="Sugisawa Y."/>
            <person name="Mise K."/>
            <person name="Xu Z."/>
            <person name="Kuniyasu M."/>
            <person name="Ushijima N."/>
            <person name="Kawano K."/>
            <person name="Kobayashi E."/>
            <person name="Shiratori Y."/>
            <person name="Masuda Y."/>
            <person name="Senoo K."/>
        </authorList>
    </citation>
    <scope>NUCLEOTIDE SEQUENCE [LARGE SCALE GENOMIC DNA]</scope>
    <source>
        <strain evidence="2 3">Red804</strain>
    </source>
</reference>
<gene>
    <name evidence="2" type="ORF">GETHLI_24860</name>
</gene>
<comment type="caution">
    <text evidence="2">The sequence shown here is derived from an EMBL/GenBank/DDBJ whole genome shotgun (WGS) entry which is preliminary data.</text>
</comment>
<proteinExistence type="predicted"/>
<evidence type="ECO:0000313" key="2">
    <source>
        <dbReference type="EMBL" id="GLH73984.1"/>
    </source>
</evidence>
<name>A0ABQ5QHC1_9BACT</name>
<dbReference type="InterPro" id="IPR019301">
    <property type="entry name" value="Flagellar_prot_FlgJ_N"/>
</dbReference>
<protein>
    <recommendedName>
        <fullName evidence="1">Flagellar protein FlgJ N-terminal domain-containing protein</fullName>
    </recommendedName>
</protein>
<sequence length="124" mass="13337">MIAQGLPAVDPLAQAQGAKALPDANEKTEKAARQFEGLLMGLLFQTMRKTIQPSGLFGDSGQSRSTYEYLMDQAVVDRAVSSGHGWGLADRLKASWAQSEAAAVKKNLQGVEGSWQTADRTLSR</sequence>